<evidence type="ECO:0000313" key="1">
    <source>
        <dbReference type="Proteomes" id="UP000189705"/>
    </source>
</evidence>
<reference evidence="2" key="1">
    <citation type="submission" date="2025-08" db="UniProtKB">
        <authorList>
            <consortium name="RefSeq"/>
        </authorList>
    </citation>
    <scope>IDENTIFICATION</scope>
</reference>
<dbReference type="Pfam" id="PF00612">
    <property type="entry name" value="IQ"/>
    <property type="match status" value="1"/>
</dbReference>
<dbReference type="KEGG" id="asn:106721921"/>
<gene>
    <name evidence="2" type="primary">IQCM</name>
</gene>
<dbReference type="Proteomes" id="UP000189705">
    <property type="component" value="Unplaced"/>
</dbReference>
<name>A0A3Q0G3Q2_ALLSI</name>
<protein>
    <submittedName>
        <fullName evidence="2">IQ domain-containing protein M</fullName>
    </submittedName>
</protein>
<dbReference type="PANTHER" id="PTHR35978">
    <property type="entry name" value="IQ DOMAIN-CONTAINING PROTEIN M"/>
    <property type="match status" value="1"/>
</dbReference>
<accession>A0A3Q0G3Q2</accession>
<dbReference type="SMART" id="SM00015">
    <property type="entry name" value="IQ"/>
    <property type="match status" value="1"/>
</dbReference>
<dbReference type="AlphaFoldDB" id="A0A3Q0G3Q2"/>
<sequence>MENLISKKMREEKRNGSVLAWQLPVSFSSRDEAEVSTSAPPILAETDISYSSNPCRTANLKKNLPEVSLLKKSLYQFLGRPKSLSCLTSKHFKRNPQKIVKCPKILIQPSPQPCMKLEERISISELLVRIDSISKTMEHQNSGKYSSISRAFSIPSVSTKLYNIPWILTPSKGKMCQDWRGVISQKPLDVQEKLKMPQIHQMITTDFQANKLKRASSTAKKPERRASSAKRIVFETQEKVKRIGPHLEIFEAFHGARRKTSFRKLVNAIVCIQRFVRGWLERTRYRRIKMKSESHGPSLSAVVKKYRKMLSRIKRRSGLLNLSTSLSFSELEEWMDKKTFYETMFAKREFWKEMDRSDLPGFLRDCGHFLSSHQIDEALRVVCPGSSRVKGIKRHQAVEVAFMLCPPSGAGLKSAVTVKSTWVQPVVDGKEGYKFLESGHPALKAADLRVAAELVASSMREWKWKNPSQDS</sequence>
<dbReference type="PANTHER" id="PTHR35978:SF1">
    <property type="entry name" value="IQ DOMAIN-CONTAINING PROTEIN M"/>
    <property type="match status" value="1"/>
</dbReference>
<organism evidence="1 2">
    <name type="scientific">Alligator sinensis</name>
    <name type="common">Chinese alligator</name>
    <dbReference type="NCBI Taxonomy" id="38654"/>
    <lineage>
        <taxon>Eukaryota</taxon>
        <taxon>Metazoa</taxon>
        <taxon>Chordata</taxon>
        <taxon>Craniata</taxon>
        <taxon>Vertebrata</taxon>
        <taxon>Euteleostomi</taxon>
        <taxon>Archelosauria</taxon>
        <taxon>Archosauria</taxon>
        <taxon>Crocodylia</taxon>
        <taxon>Alligatoridae</taxon>
        <taxon>Alligatorinae</taxon>
        <taxon>Alligator</taxon>
    </lineage>
</organism>
<evidence type="ECO:0000313" key="2">
    <source>
        <dbReference type="RefSeq" id="XP_025054299.1"/>
    </source>
</evidence>
<dbReference type="RefSeq" id="XP_025054299.1">
    <property type="nucleotide sequence ID" value="XM_025198514.1"/>
</dbReference>
<dbReference type="InParanoid" id="A0A3Q0G3Q2"/>
<dbReference type="InterPro" id="IPR000048">
    <property type="entry name" value="IQ_motif_EF-hand-BS"/>
</dbReference>
<keyword evidence="1" id="KW-1185">Reference proteome</keyword>
<proteinExistence type="predicted"/>
<dbReference type="GeneID" id="106721921"/>
<dbReference type="CTD" id="285423"/>
<dbReference type="PROSITE" id="PS50096">
    <property type="entry name" value="IQ"/>
    <property type="match status" value="1"/>
</dbReference>